<feature type="compositionally biased region" description="Low complexity" evidence="1">
    <location>
        <begin position="37"/>
        <end position="48"/>
    </location>
</feature>
<comment type="caution">
    <text evidence="2">The sequence shown here is derived from an EMBL/GenBank/DDBJ whole genome shotgun (WGS) entry which is preliminary data.</text>
</comment>
<evidence type="ECO:0000313" key="3">
    <source>
        <dbReference type="Proteomes" id="UP000727407"/>
    </source>
</evidence>
<feature type="non-terminal residue" evidence="2">
    <location>
        <position position="84"/>
    </location>
</feature>
<dbReference type="Proteomes" id="UP000727407">
    <property type="component" value="Unassembled WGS sequence"/>
</dbReference>
<gene>
    <name evidence="2" type="ORF">DAT39_023490</name>
</gene>
<keyword evidence="3" id="KW-1185">Reference proteome</keyword>
<organism evidence="2 3">
    <name type="scientific">Clarias magur</name>
    <name type="common">Asian catfish</name>
    <name type="synonym">Macropteronotus magur</name>
    <dbReference type="NCBI Taxonomy" id="1594786"/>
    <lineage>
        <taxon>Eukaryota</taxon>
        <taxon>Metazoa</taxon>
        <taxon>Chordata</taxon>
        <taxon>Craniata</taxon>
        <taxon>Vertebrata</taxon>
        <taxon>Euteleostomi</taxon>
        <taxon>Actinopterygii</taxon>
        <taxon>Neopterygii</taxon>
        <taxon>Teleostei</taxon>
        <taxon>Ostariophysi</taxon>
        <taxon>Siluriformes</taxon>
        <taxon>Clariidae</taxon>
        <taxon>Clarias</taxon>
    </lineage>
</organism>
<dbReference type="OrthoDB" id="8897098at2759"/>
<sequence length="84" mass="9767">VSAEEKTINDLSEPMKKLKREAWREAKRRTRARKQVETTVVQTHVIQTTDREKESRISPKPCRSSRGKPGEKRRGGIAHWKMGK</sequence>
<accession>A0A8J4TC05</accession>
<proteinExistence type="predicted"/>
<dbReference type="EMBL" id="QNUK01001859">
    <property type="protein sequence ID" value="KAF5880008.1"/>
    <property type="molecule type" value="Genomic_DNA"/>
</dbReference>
<evidence type="ECO:0000313" key="2">
    <source>
        <dbReference type="EMBL" id="KAF5880008.1"/>
    </source>
</evidence>
<feature type="region of interest" description="Disordered" evidence="1">
    <location>
        <begin position="23"/>
        <end position="84"/>
    </location>
</feature>
<name>A0A8J4TC05_CLAMG</name>
<reference evidence="2" key="1">
    <citation type="submission" date="2020-07" db="EMBL/GenBank/DDBJ databases">
        <title>Clarias magur genome sequencing, assembly and annotation.</title>
        <authorList>
            <person name="Kushwaha B."/>
            <person name="Kumar R."/>
            <person name="Das P."/>
            <person name="Joshi C.G."/>
            <person name="Kumar D."/>
            <person name="Nagpure N.S."/>
            <person name="Pandey M."/>
            <person name="Agarwal S."/>
            <person name="Srivastava S."/>
            <person name="Singh M."/>
            <person name="Sahoo L."/>
            <person name="Jayasankar P."/>
            <person name="Meher P.K."/>
            <person name="Koringa P.G."/>
            <person name="Iquebal M.A."/>
            <person name="Das S.P."/>
            <person name="Bit A."/>
            <person name="Patnaik S."/>
            <person name="Patel N."/>
            <person name="Shah T.M."/>
            <person name="Hinsu A."/>
            <person name="Jena J.K."/>
        </authorList>
    </citation>
    <scope>NUCLEOTIDE SEQUENCE</scope>
    <source>
        <strain evidence="2">CIFAMagur01</strain>
        <tissue evidence="2">Testis</tissue>
    </source>
</reference>
<protein>
    <submittedName>
        <fullName evidence="2">Uncharacterized protein</fullName>
    </submittedName>
</protein>
<evidence type="ECO:0000256" key="1">
    <source>
        <dbReference type="SAM" id="MobiDB-lite"/>
    </source>
</evidence>
<dbReference type="AlphaFoldDB" id="A0A8J4TC05"/>